<dbReference type="Proteomes" id="UP001595698">
    <property type="component" value="Unassembled WGS sequence"/>
</dbReference>
<organism evidence="3 4">
    <name type="scientific">Streptosporangium jomthongense</name>
    <dbReference type="NCBI Taxonomy" id="1193683"/>
    <lineage>
        <taxon>Bacteria</taxon>
        <taxon>Bacillati</taxon>
        <taxon>Actinomycetota</taxon>
        <taxon>Actinomycetes</taxon>
        <taxon>Streptosporangiales</taxon>
        <taxon>Streptosporangiaceae</taxon>
        <taxon>Streptosporangium</taxon>
    </lineage>
</organism>
<evidence type="ECO:0000256" key="1">
    <source>
        <dbReference type="ARBA" id="ARBA00022763"/>
    </source>
</evidence>
<evidence type="ECO:0008006" key="5">
    <source>
        <dbReference type="Google" id="ProtNLM"/>
    </source>
</evidence>
<keyword evidence="1" id="KW-0227">DNA damage</keyword>
<keyword evidence="4" id="KW-1185">Reference proteome</keyword>
<dbReference type="RefSeq" id="WP_386195557.1">
    <property type="nucleotide sequence ID" value="NZ_JBHSBC010000046.1"/>
</dbReference>
<dbReference type="Gene3D" id="1.10.340.30">
    <property type="entry name" value="Hypothetical protein, domain 2"/>
    <property type="match status" value="1"/>
</dbReference>
<dbReference type="SUPFAM" id="SSF48150">
    <property type="entry name" value="DNA-glycosylase"/>
    <property type="match status" value="1"/>
</dbReference>
<reference evidence="4" key="1">
    <citation type="journal article" date="2019" name="Int. J. Syst. Evol. Microbiol.">
        <title>The Global Catalogue of Microorganisms (GCM) 10K type strain sequencing project: providing services to taxonomists for standard genome sequencing and annotation.</title>
        <authorList>
            <consortium name="The Broad Institute Genomics Platform"/>
            <consortium name="The Broad Institute Genome Sequencing Center for Infectious Disease"/>
            <person name="Wu L."/>
            <person name="Ma J."/>
        </authorList>
    </citation>
    <scope>NUCLEOTIDE SEQUENCE [LARGE SCALE GENOMIC DNA]</scope>
    <source>
        <strain evidence="4">TBRC 7912</strain>
    </source>
</reference>
<gene>
    <name evidence="3" type="ORF">ACFOYY_35420</name>
</gene>
<dbReference type="InterPro" id="IPR011257">
    <property type="entry name" value="DNA_glycosylase"/>
</dbReference>
<dbReference type="InterPro" id="IPR051912">
    <property type="entry name" value="Alkylbase_DNA_Glycosylase/TA"/>
</dbReference>
<dbReference type="EMBL" id="JBHSBC010000046">
    <property type="protein sequence ID" value="MFC3985466.1"/>
    <property type="molecule type" value="Genomic_DNA"/>
</dbReference>
<evidence type="ECO:0000313" key="3">
    <source>
        <dbReference type="EMBL" id="MFC3985466.1"/>
    </source>
</evidence>
<name>A0ABV8FC75_9ACTN</name>
<protein>
    <recommendedName>
        <fullName evidence="5">DNA-3-methyladenine glycosylase II</fullName>
    </recommendedName>
</protein>
<evidence type="ECO:0000256" key="2">
    <source>
        <dbReference type="ARBA" id="ARBA00023204"/>
    </source>
</evidence>
<sequence>MARTSLIVEPKGHVMTWLMLDHPAWDLDTGTPIRALRTPTGTWTFTGSSERMATLICGDGSAPVIDSYDPVSLLDGRVPVGLAASLHRLGRVERVRNPDLWEALATAIVRQVIRAGQARKMHRAFRTTAGEAAGSTWLIPTPEQTLALSAEDFAELGMAFKHRPLQAAASAYLTHHAEWAQLAPDALVKALQSVPRIGPWTAGAAVADATGDFSLYPYADLAVRTWAALADPATAWPTDEPGFAATWRRLAGPHLSVLTVLTLAWGDHHAQVDQGSTHH</sequence>
<evidence type="ECO:0000313" key="4">
    <source>
        <dbReference type="Proteomes" id="UP001595698"/>
    </source>
</evidence>
<proteinExistence type="predicted"/>
<keyword evidence="2" id="KW-0234">DNA repair</keyword>
<dbReference type="PANTHER" id="PTHR43003:SF5">
    <property type="entry name" value="DNA-3-METHYLADENINE GLYCOSYLASE"/>
    <property type="match status" value="1"/>
</dbReference>
<dbReference type="PANTHER" id="PTHR43003">
    <property type="entry name" value="DNA-3-METHYLADENINE GLYCOSYLASE"/>
    <property type="match status" value="1"/>
</dbReference>
<comment type="caution">
    <text evidence="3">The sequence shown here is derived from an EMBL/GenBank/DDBJ whole genome shotgun (WGS) entry which is preliminary data.</text>
</comment>
<accession>A0ABV8FC75</accession>